<evidence type="ECO:0000313" key="19">
    <source>
        <dbReference type="EMBL" id="CAF1487770.1"/>
    </source>
</evidence>
<keyword evidence="3" id="KW-0507">mRNA processing</keyword>
<dbReference type="SMART" id="SM00173">
    <property type="entry name" value="RAS"/>
    <property type="match status" value="1"/>
</dbReference>
<evidence type="ECO:0000256" key="7">
    <source>
        <dbReference type="ARBA" id="ARBA00023134"/>
    </source>
</evidence>
<evidence type="ECO:0000256" key="10">
    <source>
        <dbReference type="ARBA" id="ARBA00023242"/>
    </source>
</evidence>
<evidence type="ECO:0000256" key="13">
    <source>
        <dbReference type="ARBA" id="ARBA00037836"/>
    </source>
</evidence>
<evidence type="ECO:0000256" key="9">
    <source>
        <dbReference type="ARBA" id="ARBA00023187"/>
    </source>
</evidence>
<keyword evidence="6" id="KW-0175">Coiled coil</keyword>
<dbReference type="InterPro" id="IPR005225">
    <property type="entry name" value="Small_GTP-bd"/>
</dbReference>
<comment type="caution">
    <text evidence="19">The sequence shown here is derived from an EMBL/GenBank/DDBJ whole genome shotgun (WGS) entry which is preliminary data.</text>
</comment>
<evidence type="ECO:0000256" key="18">
    <source>
        <dbReference type="SAM" id="MobiDB-lite"/>
    </source>
</evidence>
<dbReference type="FunFam" id="3.40.50.300:FF:000067">
    <property type="entry name" value="ras-related protein RABA1f"/>
    <property type="match status" value="1"/>
</dbReference>
<accession>A0A815S6E0</accession>
<dbReference type="InterPro" id="IPR001806">
    <property type="entry name" value="Small_GTPase"/>
</dbReference>
<feature type="compositionally biased region" description="Basic residues" evidence="18">
    <location>
        <begin position="131"/>
        <end position="169"/>
    </location>
</feature>
<keyword evidence="7" id="KW-0342">GTP-binding</keyword>
<evidence type="ECO:0000256" key="17">
    <source>
        <dbReference type="ARBA" id="ARBA00064728"/>
    </source>
</evidence>
<evidence type="ECO:0000256" key="1">
    <source>
        <dbReference type="ARBA" id="ARBA00004123"/>
    </source>
</evidence>
<dbReference type="PROSITE" id="PS51420">
    <property type="entry name" value="RHO"/>
    <property type="match status" value="1"/>
</dbReference>
<dbReference type="GO" id="GO:0005525">
    <property type="term" value="F:GTP binding"/>
    <property type="evidence" value="ECO:0007669"/>
    <property type="project" value="UniProtKB-KW"/>
</dbReference>
<evidence type="ECO:0000256" key="11">
    <source>
        <dbReference type="ARBA" id="ARBA00023288"/>
    </source>
</evidence>
<evidence type="ECO:0000256" key="4">
    <source>
        <dbReference type="ARBA" id="ARBA00022728"/>
    </source>
</evidence>
<feature type="compositionally biased region" description="Polar residues" evidence="18">
    <location>
        <begin position="493"/>
        <end position="508"/>
    </location>
</feature>
<dbReference type="PRINTS" id="PR00449">
    <property type="entry name" value="RASTRNSFRMNG"/>
</dbReference>
<evidence type="ECO:0000313" key="20">
    <source>
        <dbReference type="Proteomes" id="UP000663828"/>
    </source>
</evidence>
<gene>
    <name evidence="19" type="ORF">XAT740_LOCUS38908</name>
</gene>
<dbReference type="GO" id="GO:0008380">
    <property type="term" value="P:RNA splicing"/>
    <property type="evidence" value="ECO:0007669"/>
    <property type="project" value="UniProtKB-KW"/>
</dbReference>
<dbReference type="SMART" id="SM00176">
    <property type="entry name" value="RAN"/>
    <property type="match status" value="1"/>
</dbReference>
<keyword evidence="5" id="KW-0547">Nucleotide-binding</keyword>
<evidence type="ECO:0000256" key="8">
    <source>
        <dbReference type="ARBA" id="ARBA00023136"/>
    </source>
</evidence>
<dbReference type="GO" id="GO:0012505">
    <property type="term" value="C:endomembrane system"/>
    <property type="evidence" value="ECO:0007669"/>
    <property type="project" value="UniProtKB-SubCell"/>
</dbReference>
<proteinExistence type="inferred from homology"/>
<keyword evidence="20" id="KW-1185">Reference proteome</keyword>
<dbReference type="PROSITE" id="PS51419">
    <property type="entry name" value="RAB"/>
    <property type="match status" value="1"/>
</dbReference>
<keyword evidence="9" id="KW-0508">mRNA splicing</keyword>
<dbReference type="GO" id="GO:0005681">
    <property type="term" value="C:spliceosomal complex"/>
    <property type="evidence" value="ECO:0007669"/>
    <property type="project" value="UniProtKB-KW"/>
</dbReference>
<dbReference type="Pfam" id="PF12542">
    <property type="entry name" value="CWC25"/>
    <property type="match status" value="1"/>
</dbReference>
<keyword evidence="11" id="KW-0449">Lipoprotein</keyword>
<feature type="region of interest" description="Disordered" evidence="18">
    <location>
        <begin position="1"/>
        <end position="22"/>
    </location>
</feature>
<dbReference type="InterPro" id="IPR027417">
    <property type="entry name" value="P-loop_NTPase"/>
</dbReference>
<reference evidence="19" key="1">
    <citation type="submission" date="2021-02" db="EMBL/GenBank/DDBJ databases">
        <authorList>
            <person name="Nowell W R."/>
        </authorList>
    </citation>
    <scope>NUCLEOTIDE SEQUENCE</scope>
</reference>
<feature type="compositionally biased region" description="Low complexity" evidence="18">
    <location>
        <begin position="121"/>
        <end position="130"/>
    </location>
</feature>
<feature type="compositionally biased region" description="Low complexity" evidence="18">
    <location>
        <begin position="170"/>
        <end position="184"/>
    </location>
</feature>
<comment type="function">
    <text evidence="16">The small GTPases Rab are key regulators of intracellular membrane trafficking, from the formation of transport vesicles to their fusion with membranes. Rabs cycle between an inactive GDP-bound form and an active GTP-bound form that is able to recruit to membranes different set of downstream effectors directly responsible for vesicle formation, movement, tethering and fusion. RAB25 regulates epithelial cell differentiation, proliferation and survival, thereby playing key roles in tumorigenesis. Promotes invasive migration of cells in which it functions to localize and maintain integrin alpha-V/beta-1 at the tips of extending pseudopodia. Involved in the regulation of epithelial morphogenesis through the control of CLDN4 expression and localization at tight junctions. May selectively regulate the apical recycling pathway. Together with MYO5B regulates transcytosis.</text>
</comment>
<name>A0A815S6E0_ADIRI</name>
<feature type="compositionally biased region" description="Basic and acidic residues" evidence="18">
    <location>
        <begin position="186"/>
        <end position="224"/>
    </location>
</feature>
<comment type="subunit">
    <text evidence="17">Interacts (GTP-bound form) with RAB11FIP1, RAB11FIP2, RAB11FIP3 and RAB11FIP4. Interacts (via the hypervariable C-terminal region) with ITGB1 (via the cytoplasmic region); the interaction is GTP-dependent. Interacts with ITGAV. Associates with the integrin alpha-V/beta-1 heterodimer. Interacts with VPS33B.</text>
</comment>
<dbReference type="CDD" id="cd01868">
    <property type="entry name" value="Rab11_like"/>
    <property type="match status" value="1"/>
</dbReference>
<dbReference type="PANTHER" id="PTHR47979">
    <property type="entry name" value="DRAB11-RELATED"/>
    <property type="match status" value="1"/>
</dbReference>
<feature type="region of interest" description="Disordered" evidence="18">
    <location>
        <begin position="115"/>
        <end position="265"/>
    </location>
</feature>
<dbReference type="InterPro" id="IPR022209">
    <property type="entry name" value="CWC25"/>
</dbReference>
<dbReference type="Proteomes" id="UP000663828">
    <property type="component" value="Unassembled WGS sequence"/>
</dbReference>
<dbReference type="Pfam" id="PF00071">
    <property type="entry name" value="Ras"/>
    <property type="match status" value="1"/>
</dbReference>
<dbReference type="Gene3D" id="3.40.50.300">
    <property type="entry name" value="P-loop containing nucleotide triphosphate hydrolases"/>
    <property type="match status" value="1"/>
</dbReference>
<evidence type="ECO:0000256" key="14">
    <source>
        <dbReference type="ARBA" id="ARBA00037868"/>
    </source>
</evidence>
<evidence type="ECO:0000256" key="16">
    <source>
        <dbReference type="ARBA" id="ARBA00055320"/>
    </source>
</evidence>
<dbReference type="SMART" id="SM00174">
    <property type="entry name" value="RHO"/>
    <property type="match status" value="1"/>
</dbReference>
<keyword evidence="10" id="KW-0539">Nucleus</keyword>
<dbReference type="GO" id="GO:0031260">
    <property type="term" value="C:pseudopodium membrane"/>
    <property type="evidence" value="ECO:0007669"/>
    <property type="project" value="UniProtKB-SubCell"/>
</dbReference>
<evidence type="ECO:0000256" key="6">
    <source>
        <dbReference type="ARBA" id="ARBA00023054"/>
    </source>
</evidence>
<evidence type="ECO:0000256" key="5">
    <source>
        <dbReference type="ARBA" id="ARBA00022741"/>
    </source>
</evidence>
<evidence type="ECO:0000256" key="2">
    <source>
        <dbReference type="ARBA" id="ARBA00006270"/>
    </source>
</evidence>
<evidence type="ECO:0000256" key="12">
    <source>
        <dbReference type="ARBA" id="ARBA00023289"/>
    </source>
</evidence>
<dbReference type="NCBIfam" id="TIGR00231">
    <property type="entry name" value="small_GTP"/>
    <property type="match status" value="1"/>
</dbReference>
<evidence type="ECO:0000256" key="15">
    <source>
        <dbReference type="ARBA" id="ARBA00039508"/>
    </source>
</evidence>
<comment type="subcellular location">
    <subcellularLocation>
        <location evidence="13">Cell projection</location>
        <location evidence="13">Pseudopodium membrane</location>
    </subcellularLocation>
    <subcellularLocation>
        <location evidence="14">Endomembrane system</location>
        <topology evidence="14">Lipid-anchor</topology>
    </subcellularLocation>
    <subcellularLocation>
        <location evidence="1">Nucleus</location>
    </subcellularLocation>
</comment>
<organism evidence="19 20">
    <name type="scientific">Adineta ricciae</name>
    <name type="common">Rotifer</name>
    <dbReference type="NCBI Taxonomy" id="249248"/>
    <lineage>
        <taxon>Eukaryota</taxon>
        <taxon>Metazoa</taxon>
        <taxon>Spiralia</taxon>
        <taxon>Gnathifera</taxon>
        <taxon>Rotifera</taxon>
        <taxon>Eurotatoria</taxon>
        <taxon>Bdelloidea</taxon>
        <taxon>Adinetida</taxon>
        <taxon>Adinetidae</taxon>
        <taxon>Adineta</taxon>
    </lineage>
</organism>
<dbReference type="InterPro" id="IPR050209">
    <property type="entry name" value="Rab_GTPases_membrane_traffic"/>
</dbReference>
<dbReference type="GO" id="GO:0003924">
    <property type="term" value="F:GTPase activity"/>
    <property type="evidence" value="ECO:0007669"/>
    <property type="project" value="InterPro"/>
</dbReference>
<keyword evidence="8" id="KW-0472">Membrane</keyword>
<keyword evidence="12" id="KW-0636">Prenylation</keyword>
<dbReference type="PROSITE" id="PS51421">
    <property type="entry name" value="RAS"/>
    <property type="match status" value="1"/>
</dbReference>
<dbReference type="AlphaFoldDB" id="A0A815S6E0"/>
<dbReference type="SMART" id="SM00175">
    <property type="entry name" value="RAB"/>
    <property type="match status" value="1"/>
</dbReference>
<evidence type="ECO:0000256" key="3">
    <source>
        <dbReference type="ARBA" id="ARBA00022664"/>
    </source>
</evidence>
<dbReference type="EMBL" id="CAJNOR010004256">
    <property type="protein sequence ID" value="CAF1487770.1"/>
    <property type="molecule type" value="Genomic_DNA"/>
</dbReference>
<keyword evidence="4" id="KW-0747">Spliceosome</keyword>
<dbReference type="SUPFAM" id="SSF52540">
    <property type="entry name" value="P-loop containing nucleoside triphosphate hydrolases"/>
    <property type="match status" value="1"/>
</dbReference>
<comment type="similarity">
    <text evidence="2">Belongs to the small GTPase superfamily. Rab family.</text>
</comment>
<dbReference type="GO" id="GO:0006397">
    <property type="term" value="P:mRNA processing"/>
    <property type="evidence" value="ECO:0007669"/>
    <property type="project" value="UniProtKB-KW"/>
</dbReference>
<feature type="region of interest" description="Disordered" evidence="18">
    <location>
        <begin position="472"/>
        <end position="508"/>
    </location>
</feature>
<sequence>MSMRKALGQEPTGTMYEEQERQKMLRLQREKQEPQEPRLEWIYSGDRAKSDDYLLGKKFDGDAPANAVSEDITTSTIDLANKIREDPLYLIKKKEIEQKKRILENPVRLKQLKELLERQESAQSSSSSSSQRKKHHSRSRSRSPQRRHHHHHHRRSPSPPPRHHYRRRSPSSPNRRSSPPSRSAPSRRERTPPRVPKRPEKQSKEDRERRLREMLADGIIRTEQRQQNVRAYKARDDEEEKANELMRQRARKKNDLSSSDDEEQDFLRPMMKQIVDDPKTKTAFMTQASGADYIFKIVLTGDSGVGKSCLLSRFTRNEFSLESRSTIGVEFSTKEIQMDGKIVKVQIWDTVLAGQERFMAITKAYYRNALGALVVFDLLKPSSFQNLDQWYNEVRANAGADCSVILIGNKADQRHIRAVQYEDAKRYADERNIPFIETSALDATNVEQAFRTLITDIYRHWAARMDAMRDDSISTSLPPPMTKPSIKLDDHSNNPSTATTTKPCCSNS</sequence>
<protein>
    <recommendedName>
        <fullName evidence="15">Ras-related protein Rab-25</fullName>
    </recommendedName>
</protein>